<keyword evidence="2" id="KW-0342">GTP-binding</keyword>
<dbReference type="InterPro" id="IPR006703">
    <property type="entry name" value="G_AIG1"/>
</dbReference>
<evidence type="ECO:0000313" key="5">
    <source>
        <dbReference type="Proteomes" id="UP000247702"/>
    </source>
</evidence>
<dbReference type="GO" id="GO:0005525">
    <property type="term" value="F:GTP binding"/>
    <property type="evidence" value="ECO:0007669"/>
    <property type="project" value="UniProtKB-KW"/>
</dbReference>
<dbReference type="CDD" id="cd00081">
    <property type="entry name" value="Hint"/>
    <property type="match status" value="1"/>
</dbReference>
<sequence length="456" mass="52065">MSHQRFDEDNYPVILLIGKTGSGKSTLGNLLLGRDEFIVSNSAISLTKECQMAPIEINEKMFTVIDAPGIFETDKTNLEISNELAQVFLQCTRGIQAIIVVIEATRFTIEQRDTIDRITKFLGKESLKHMIAVFTKCKRALTIDPDLLFDSLVPELKDFLDSIGNRFTISPNLDIFSEPDDPIVTRYMMKLKNYIIDIPNFYTADVFERIHREIQEAEEQERRRMRENQTNSYQHYNTSSNIFKYVKDLTGKDNECFAADSKVILQNGKVTKISELVIGDYVCCGFENGKLVFSEVFLFIHADHDAVMEFRLVDFMKQDGSLGTLCVTPEHHVFMNGGGTDFAKNVVPNRTKLFVSDGEKLVSVVTTRVTKERKKGYYSPLTRSGTILVDDVLCSCYASAPPYQSLFNLALAPLKFYTKIFPSKYLDKEIHPYVKFLNRGRRIVELLDYLNFPQKA</sequence>
<comment type="caution">
    <text evidence="4">The sequence shown here is derived from an EMBL/GenBank/DDBJ whole genome shotgun (WGS) entry which is preliminary data.</text>
</comment>
<dbReference type="Proteomes" id="UP000247702">
    <property type="component" value="Unassembled WGS sequence"/>
</dbReference>
<dbReference type="GO" id="GO:0016540">
    <property type="term" value="P:protein autoprocessing"/>
    <property type="evidence" value="ECO:0007669"/>
    <property type="project" value="InterPro"/>
</dbReference>
<dbReference type="InterPro" id="IPR003587">
    <property type="entry name" value="Hint_dom_N"/>
</dbReference>
<feature type="domain" description="AIG1-type G" evidence="3">
    <location>
        <begin position="9"/>
        <end position="211"/>
    </location>
</feature>
<dbReference type="InterPro" id="IPR036844">
    <property type="entry name" value="Hint_dom_sf"/>
</dbReference>
<dbReference type="InterPro" id="IPR045058">
    <property type="entry name" value="GIMA/IAN/Toc"/>
</dbReference>
<dbReference type="InterPro" id="IPR001767">
    <property type="entry name" value="Hedgehog_Hint"/>
</dbReference>
<dbReference type="Gene3D" id="2.170.16.10">
    <property type="entry name" value="Hedgehog/Intein (Hint) domain"/>
    <property type="match status" value="1"/>
</dbReference>
<evidence type="ECO:0000256" key="2">
    <source>
        <dbReference type="ARBA" id="ARBA00023134"/>
    </source>
</evidence>
<keyword evidence="5" id="KW-1185">Reference proteome</keyword>
<dbReference type="Pfam" id="PF04548">
    <property type="entry name" value="AIG1"/>
    <property type="match status" value="1"/>
</dbReference>
<dbReference type="SUPFAM" id="SSF52540">
    <property type="entry name" value="P-loop containing nucleoside triphosphate hydrolases"/>
    <property type="match status" value="1"/>
</dbReference>
<dbReference type="STRING" id="94130.A0A2Z6RBI5"/>
<dbReference type="AlphaFoldDB" id="A0A2Z6RBI5"/>
<reference evidence="4 5" key="1">
    <citation type="submission" date="2017-11" db="EMBL/GenBank/DDBJ databases">
        <title>The genome of Rhizophagus clarus HR1 reveals common genetic basis of auxotrophy among arbuscular mycorrhizal fungi.</title>
        <authorList>
            <person name="Kobayashi Y."/>
        </authorList>
    </citation>
    <scope>NUCLEOTIDE SEQUENCE [LARGE SCALE GENOMIC DNA]</scope>
    <source>
        <strain evidence="4 5">HR1</strain>
    </source>
</reference>
<dbReference type="GO" id="GO:0016539">
    <property type="term" value="P:intein-mediated protein splicing"/>
    <property type="evidence" value="ECO:0007669"/>
    <property type="project" value="InterPro"/>
</dbReference>
<evidence type="ECO:0000256" key="1">
    <source>
        <dbReference type="ARBA" id="ARBA00022741"/>
    </source>
</evidence>
<evidence type="ECO:0000313" key="4">
    <source>
        <dbReference type="EMBL" id="GBB99817.1"/>
    </source>
</evidence>
<evidence type="ECO:0000259" key="3">
    <source>
        <dbReference type="PROSITE" id="PS51720"/>
    </source>
</evidence>
<accession>A0A2Z6RBI5</accession>
<name>A0A2Z6RBI5_9GLOM</name>
<keyword evidence="1" id="KW-0547">Nucleotide-binding</keyword>
<gene>
    <name evidence="4" type="ORF">RclHR1_03640013</name>
</gene>
<dbReference type="PANTHER" id="PTHR10903:SF184">
    <property type="entry name" value="GTP-BINDING PROTEIN A"/>
    <property type="match status" value="1"/>
</dbReference>
<dbReference type="PANTHER" id="PTHR10903">
    <property type="entry name" value="GTPASE, IMAP FAMILY MEMBER-RELATED"/>
    <property type="match status" value="1"/>
</dbReference>
<dbReference type="Pfam" id="PF01079">
    <property type="entry name" value="Hint"/>
    <property type="match status" value="1"/>
</dbReference>
<protein>
    <recommendedName>
        <fullName evidence="3">AIG1-type G domain-containing protein</fullName>
    </recommendedName>
</protein>
<proteinExistence type="predicted"/>
<dbReference type="Gene3D" id="3.40.50.300">
    <property type="entry name" value="P-loop containing nucleotide triphosphate hydrolases"/>
    <property type="match status" value="1"/>
</dbReference>
<dbReference type="InterPro" id="IPR006141">
    <property type="entry name" value="Intein_N"/>
</dbReference>
<dbReference type="PROSITE" id="PS50817">
    <property type="entry name" value="INTEIN_N_TER"/>
    <property type="match status" value="1"/>
</dbReference>
<dbReference type="PROSITE" id="PS51720">
    <property type="entry name" value="G_AIG1"/>
    <property type="match status" value="1"/>
</dbReference>
<dbReference type="EMBL" id="BEXD01002935">
    <property type="protein sequence ID" value="GBB99817.1"/>
    <property type="molecule type" value="Genomic_DNA"/>
</dbReference>
<organism evidence="4 5">
    <name type="scientific">Rhizophagus clarus</name>
    <dbReference type="NCBI Taxonomy" id="94130"/>
    <lineage>
        <taxon>Eukaryota</taxon>
        <taxon>Fungi</taxon>
        <taxon>Fungi incertae sedis</taxon>
        <taxon>Mucoromycota</taxon>
        <taxon>Glomeromycotina</taxon>
        <taxon>Glomeromycetes</taxon>
        <taxon>Glomerales</taxon>
        <taxon>Glomeraceae</taxon>
        <taxon>Rhizophagus</taxon>
    </lineage>
</organism>
<dbReference type="SUPFAM" id="SSF51294">
    <property type="entry name" value="Hedgehog/intein (Hint) domain"/>
    <property type="match status" value="1"/>
</dbReference>
<dbReference type="InterPro" id="IPR027417">
    <property type="entry name" value="P-loop_NTPase"/>
</dbReference>
<dbReference type="SMART" id="SM00306">
    <property type="entry name" value="HintN"/>
    <property type="match status" value="1"/>
</dbReference>